<comment type="caution">
    <text evidence="2">The sequence shown here is derived from an EMBL/GenBank/DDBJ whole genome shotgun (WGS) entry which is preliminary data.</text>
</comment>
<dbReference type="RefSeq" id="WP_379856544.1">
    <property type="nucleotide sequence ID" value="NZ_JBHZQA010000001.1"/>
</dbReference>
<dbReference type="EMBL" id="JBHZQA010000001">
    <property type="protein sequence ID" value="MFE3846685.1"/>
    <property type="molecule type" value="Genomic_DNA"/>
</dbReference>
<name>A0ABW6HIK3_9FLAO</name>
<dbReference type="InterPro" id="IPR001173">
    <property type="entry name" value="Glyco_trans_2-like"/>
</dbReference>
<dbReference type="Pfam" id="PF00535">
    <property type="entry name" value="Glycos_transf_2"/>
    <property type="match status" value="1"/>
</dbReference>
<dbReference type="PANTHER" id="PTHR22916:SF3">
    <property type="entry name" value="UDP-GLCNAC:BETAGAL BETA-1,3-N-ACETYLGLUCOSAMINYLTRANSFERASE-LIKE PROTEIN 1"/>
    <property type="match status" value="1"/>
</dbReference>
<dbReference type="PANTHER" id="PTHR22916">
    <property type="entry name" value="GLYCOSYLTRANSFERASE"/>
    <property type="match status" value="1"/>
</dbReference>
<sequence length="343" mass="40543">MHENKLNSTSLVSIILPVYNGEKFLAESIESCLNQSYQNIELIIVNDCSTDTTLEIANFYALKNDRITIINNSVNKKLPASLNIGHNKAKGDIITWTSDDNKYELNAVEVMLKNLLEKNADIVYCDIMIIDHKCEKVRDVEFPTIENIIFRNYIGSCFLYRKEVFERNKGYNENYFLAEDYDFWLRAIAHSRFYQLRKKLYNYRKHDTSLTHQIAFNDEKKQVWNENVVKMYDGFSKTFVKTDYLIISEFLAKSLNYQKIPFEWIIENESIIDQFKQKLSQNVNFQNKDVIEKIFLSKIIYLMTIDQGLKTNLSKSFYIVKKYGLFLDKKAIKTLIKYSFFKK</sequence>
<dbReference type="Gene3D" id="3.90.550.10">
    <property type="entry name" value="Spore Coat Polysaccharide Biosynthesis Protein SpsA, Chain A"/>
    <property type="match status" value="1"/>
</dbReference>
<reference evidence="2 3" key="1">
    <citation type="submission" date="2024-06" db="EMBL/GenBank/DDBJ databases">
        <title>Flavobacterium spp. isolated from glacier.</title>
        <authorList>
            <person name="Han D."/>
        </authorList>
    </citation>
    <scope>NUCLEOTIDE SEQUENCE [LARGE SCALE GENOMIC DNA]</scope>
    <source>
        <strain evidence="2 3">LB3P45</strain>
    </source>
</reference>
<evidence type="ECO:0000313" key="2">
    <source>
        <dbReference type="EMBL" id="MFE3846685.1"/>
    </source>
</evidence>
<proteinExistence type="predicted"/>
<dbReference type="Proteomes" id="UP001600039">
    <property type="component" value="Unassembled WGS sequence"/>
</dbReference>
<feature type="domain" description="Glycosyltransferase 2-like" evidence="1">
    <location>
        <begin position="13"/>
        <end position="166"/>
    </location>
</feature>
<organism evidence="2 3">
    <name type="scientific">Flavobacterium fructosi</name>
    <dbReference type="NCBI Taxonomy" id="3230416"/>
    <lineage>
        <taxon>Bacteria</taxon>
        <taxon>Pseudomonadati</taxon>
        <taxon>Bacteroidota</taxon>
        <taxon>Flavobacteriia</taxon>
        <taxon>Flavobacteriales</taxon>
        <taxon>Flavobacteriaceae</taxon>
        <taxon>Flavobacterium</taxon>
    </lineage>
</organism>
<accession>A0ABW6HIK3</accession>
<dbReference type="SUPFAM" id="SSF53448">
    <property type="entry name" value="Nucleotide-diphospho-sugar transferases"/>
    <property type="match status" value="1"/>
</dbReference>
<dbReference type="InterPro" id="IPR029044">
    <property type="entry name" value="Nucleotide-diphossugar_trans"/>
</dbReference>
<evidence type="ECO:0000259" key="1">
    <source>
        <dbReference type="Pfam" id="PF00535"/>
    </source>
</evidence>
<evidence type="ECO:0000313" key="3">
    <source>
        <dbReference type="Proteomes" id="UP001600039"/>
    </source>
</evidence>
<gene>
    <name evidence="2" type="ORF">ACFX5D_01725</name>
</gene>
<protein>
    <submittedName>
        <fullName evidence="2">Glycosyltransferase family 2 protein</fullName>
    </submittedName>
</protein>
<keyword evidence="3" id="KW-1185">Reference proteome</keyword>